<evidence type="ECO:0000256" key="4">
    <source>
        <dbReference type="ARBA" id="ARBA00035259"/>
    </source>
</evidence>
<dbReference type="PANTHER" id="PTHR21569">
    <property type="entry name" value="RIBOSOMAL PROTEIN S9"/>
    <property type="match status" value="1"/>
</dbReference>
<evidence type="ECO:0000256" key="3">
    <source>
        <dbReference type="ARBA" id="ARBA00023274"/>
    </source>
</evidence>
<accession>A0A4Y8P8T8</accession>
<protein>
    <recommendedName>
        <fullName evidence="4 5">Small ribosomal subunit protein uS9</fullName>
    </recommendedName>
</protein>
<evidence type="ECO:0000256" key="6">
    <source>
        <dbReference type="RuleBase" id="RU003815"/>
    </source>
</evidence>
<evidence type="ECO:0000256" key="1">
    <source>
        <dbReference type="ARBA" id="ARBA00005251"/>
    </source>
</evidence>
<dbReference type="RefSeq" id="WP_134440636.1">
    <property type="nucleotide sequence ID" value="NZ_LXQC01000163.1"/>
</dbReference>
<dbReference type="InterPro" id="IPR000754">
    <property type="entry name" value="Ribosomal_uS9"/>
</dbReference>
<dbReference type="GO" id="GO:0005737">
    <property type="term" value="C:cytoplasm"/>
    <property type="evidence" value="ECO:0007669"/>
    <property type="project" value="UniProtKB-ARBA"/>
</dbReference>
<comment type="similarity">
    <text evidence="1 5 6">Belongs to the universal ribosomal protein uS9 family.</text>
</comment>
<evidence type="ECO:0000256" key="5">
    <source>
        <dbReference type="HAMAP-Rule" id="MF_00532"/>
    </source>
</evidence>
<dbReference type="PANTHER" id="PTHR21569:SF1">
    <property type="entry name" value="SMALL RIBOSOMAL SUBUNIT PROTEIN US9M"/>
    <property type="match status" value="1"/>
</dbReference>
<dbReference type="InterPro" id="IPR020568">
    <property type="entry name" value="Ribosomal_Su5_D2-typ_SF"/>
</dbReference>
<evidence type="ECO:0000313" key="8">
    <source>
        <dbReference type="EMBL" id="TFE67053.1"/>
    </source>
</evidence>
<organism evidence="8 9">
    <name type="scientific">Methylacidiphilum caldifontis</name>
    <dbReference type="NCBI Taxonomy" id="2795386"/>
    <lineage>
        <taxon>Bacteria</taxon>
        <taxon>Pseudomonadati</taxon>
        <taxon>Verrucomicrobiota</taxon>
        <taxon>Methylacidiphilae</taxon>
        <taxon>Methylacidiphilales</taxon>
        <taxon>Methylacidiphilaceae</taxon>
        <taxon>Methylacidiphilum (ex Ratnadevi et al. 2023)</taxon>
    </lineage>
</organism>
<reference evidence="8 9" key="1">
    <citation type="submission" date="2016-05" db="EMBL/GenBank/DDBJ databases">
        <title>Diversity and Homogeneity among Thermoacidophilic Verrucomicrobia Methanotrophs Linked with Geographical Origin.</title>
        <authorList>
            <person name="Erikstad H.-A."/>
            <person name="Smestad N.B."/>
            <person name="Ceballos R.M."/>
            <person name="Birkeland N.-K."/>
        </authorList>
    </citation>
    <scope>NUCLEOTIDE SEQUENCE [LARGE SCALE GENOMIC DNA]</scope>
    <source>
        <strain evidence="8 9">Phi</strain>
    </source>
</reference>
<keyword evidence="2 5" id="KW-0689">Ribosomal protein</keyword>
<dbReference type="GO" id="GO:0015935">
    <property type="term" value="C:small ribosomal subunit"/>
    <property type="evidence" value="ECO:0007669"/>
    <property type="project" value="TreeGrafter"/>
</dbReference>
<proteinExistence type="inferred from homology"/>
<feature type="compositionally biased region" description="Basic residues" evidence="7">
    <location>
        <begin position="117"/>
        <end position="136"/>
    </location>
</feature>
<keyword evidence="3 5" id="KW-0687">Ribonucleoprotein</keyword>
<dbReference type="Proteomes" id="UP000297713">
    <property type="component" value="Unassembled WGS sequence"/>
</dbReference>
<dbReference type="InterPro" id="IPR014721">
    <property type="entry name" value="Ribsml_uS5_D2-typ_fold_subgr"/>
</dbReference>
<dbReference type="GO" id="GO:0003735">
    <property type="term" value="F:structural constituent of ribosome"/>
    <property type="evidence" value="ECO:0007669"/>
    <property type="project" value="InterPro"/>
</dbReference>
<dbReference type="Gene3D" id="3.30.230.10">
    <property type="match status" value="1"/>
</dbReference>
<keyword evidence="9" id="KW-1185">Reference proteome</keyword>
<dbReference type="EMBL" id="LXQC01000163">
    <property type="protein sequence ID" value="TFE67053.1"/>
    <property type="molecule type" value="Genomic_DNA"/>
</dbReference>
<dbReference type="FunFam" id="3.30.230.10:FF:000001">
    <property type="entry name" value="30S ribosomal protein S9"/>
    <property type="match status" value="1"/>
</dbReference>
<sequence length="136" mass="15463">MMMTVITQNSLMQATGRRKTATATVVLNQGKGEIKINGKDLEFYFPTFVHRYEVLKPLEVIEATKKFDIIGKARGGGLMGQAQAMKLAIARALIKYDPSYRSLLKKEGLLTRDPRMKERKKTGRPGARKRFQFSKR</sequence>
<dbReference type="InterPro" id="IPR020574">
    <property type="entry name" value="Ribosomal_uS9_CS"/>
</dbReference>
<name>A0A4Y8P8T8_9BACT</name>
<evidence type="ECO:0000256" key="7">
    <source>
        <dbReference type="SAM" id="MobiDB-lite"/>
    </source>
</evidence>
<dbReference type="HAMAP" id="MF_00532_B">
    <property type="entry name" value="Ribosomal_uS9_B"/>
    <property type="match status" value="1"/>
</dbReference>
<evidence type="ECO:0000313" key="9">
    <source>
        <dbReference type="Proteomes" id="UP000297713"/>
    </source>
</evidence>
<dbReference type="AlphaFoldDB" id="A0A4Y8P8T8"/>
<feature type="region of interest" description="Disordered" evidence="7">
    <location>
        <begin position="111"/>
        <end position="136"/>
    </location>
</feature>
<dbReference type="NCBIfam" id="NF001099">
    <property type="entry name" value="PRK00132.1"/>
    <property type="match status" value="1"/>
</dbReference>
<dbReference type="GO" id="GO:0006412">
    <property type="term" value="P:translation"/>
    <property type="evidence" value="ECO:0007669"/>
    <property type="project" value="UniProtKB-UniRule"/>
</dbReference>
<dbReference type="InterPro" id="IPR023035">
    <property type="entry name" value="Ribosomal_uS9_bac/plastid"/>
</dbReference>
<dbReference type="OrthoDB" id="9803965at2"/>
<dbReference type="Pfam" id="PF00380">
    <property type="entry name" value="Ribosomal_S9"/>
    <property type="match status" value="1"/>
</dbReference>
<dbReference type="GO" id="GO:0003723">
    <property type="term" value="F:RNA binding"/>
    <property type="evidence" value="ECO:0007669"/>
    <property type="project" value="TreeGrafter"/>
</dbReference>
<comment type="caution">
    <text evidence="8">The sequence shown here is derived from an EMBL/GenBank/DDBJ whole genome shotgun (WGS) entry which is preliminary data.</text>
</comment>
<dbReference type="SUPFAM" id="SSF54211">
    <property type="entry name" value="Ribosomal protein S5 domain 2-like"/>
    <property type="match status" value="1"/>
</dbReference>
<evidence type="ECO:0000256" key="2">
    <source>
        <dbReference type="ARBA" id="ARBA00022980"/>
    </source>
</evidence>
<gene>
    <name evidence="5" type="primary">rpsI</name>
    <name evidence="8" type="ORF">A7Q10_09965</name>
</gene>
<dbReference type="PROSITE" id="PS00360">
    <property type="entry name" value="RIBOSOMAL_S9"/>
    <property type="match status" value="1"/>
</dbReference>